<reference evidence="2" key="3">
    <citation type="submission" date="2021-02" db="UniProtKB">
        <authorList>
            <consortium name="EnsemblMetazoa"/>
        </authorList>
    </citation>
    <scope>IDENTIFICATION</scope>
    <source>
        <strain evidence="2">USDA</strain>
    </source>
</reference>
<dbReference type="EMBL" id="DS235200">
    <property type="protein sequence ID" value="EEB13204.1"/>
    <property type="molecule type" value="Genomic_DNA"/>
</dbReference>
<dbReference type="KEGG" id="phu:Phum_PHUM228610"/>
<gene>
    <name evidence="2" type="primary">8229857</name>
    <name evidence="1" type="ORF">Phum_PHUM228610</name>
</gene>
<dbReference type="VEuPathDB" id="VectorBase:PHUM228610"/>
<dbReference type="GeneID" id="8229857"/>
<proteinExistence type="predicted"/>
<evidence type="ECO:0000313" key="1">
    <source>
        <dbReference type="EMBL" id="EEB13204.1"/>
    </source>
</evidence>
<reference evidence="1" key="2">
    <citation type="submission" date="2007-04" db="EMBL/GenBank/DDBJ databases">
        <title>The genome of the human body louse.</title>
        <authorList>
            <consortium name="The Human Body Louse Genome Consortium"/>
            <person name="Kirkness E."/>
            <person name="Walenz B."/>
            <person name="Hass B."/>
            <person name="Bruggner R."/>
            <person name="Strausberg R."/>
        </authorList>
    </citation>
    <scope>NUCLEOTIDE SEQUENCE</scope>
    <source>
        <strain evidence="1">USDA</strain>
    </source>
</reference>
<protein>
    <submittedName>
        <fullName evidence="1 2">Uncharacterized protein</fullName>
    </submittedName>
</protein>
<reference evidence="1" key="1">
    <citation type="submission" date="2007-04" db="EMBL/GenBank/DDBJ databases">
        <title>Annotation of Pediculus humanus corporis strain USDA.</title>
        <authorList>
            <person name="Kirkness E."/>
            <person name="Hannick L."/>
            <person name="Hass B."/>
            <person name="Bruggner R."/>
            <person name="Lawson D."/>
            <person name="Bidwell S."/>
            <person name="Joardar V."/>
            <person name="Caler E."/>
            <person name="Walenz B."/>
            <person name="Inman J."/>
            <person name="Schobel S."/>
            <person name="Galinsky K."/>
            <person name="Amedeo P."/>
            <person name="Strausberg R."/>
        </authorList>
    </citation>
    <scope>NUCLEOTIDE SEQUENCE</scope>
    <source>
        <strain evidence="1">USDA</strain>
    </source>
</reference>
<keyword evidence="3" id="KW-1185">Reference proteome</keyword>
<dbReference type="CTD" id="8229857"/>
<name>E0VIJ8_PEDHC</name>
<dbReference type="Proteomes" id="UP000009046">
    <property type="component" value="Unassembled WGS sequence"/>
</dbReference>
<dbReference type="RefSeq" id="XP_002425942.1">
    <property type="nucleotide sequence ID" value="XM_002425897.1"/>
</dbReference>
<dbReference type="EMBL" id="AAZO01002661">
    <property type="status" value="NOT_ANNOTATED_CDS"/>
    <property type="molecule type" value="Genomic_DNA"/>
</dbReference>
<dbReference type="InParanoid" id="E0VIJ8"/>
<dbReference type="OrthoDB" id="6360925at2759"/>
<dbReference type="HOGENOM" id="CLU_977637_0_0_1"/>
<organism>
    <name type="scientific">Pediculus humanus subsp. corporis</name>
    <name type="common">Body louse</name>
    <dbReference type="NCBI Taxonomy" id="121224"/>
    <lineage>
        <taxon>Eukaryota</taxon>
        <taxon>Metazoa</taxon>
        <taxon>Ecdysozoa</taxon>
        <taxon>Arthropoda</taxon>
        <taxon>Hexapoda</taxon>
        <taxon>Insecta</taxon>
        <taxon>Pterygota</taxon>
        <taxon>Neoptera</taxon>
        <taxon>Paraneoptera</taxon>
        <taxon>Psocodea</taxon>
        <taxon>Troctomorpha</taxon>
        <taxon>Phthiraptera</taxon>
        <taxon>Anoplura</taxon>
        <taxon>Pediculidae</taxon>
        <taxon>Pediculus</taxon>
    </lineage>
</organism>
<evidence type="ECO:0000313" key="3">
    <source>
        <dbReference type="Proteomes" id="UP000009046"/>
    </source>
</evidence>
<accession>E0VIJ8</accession>
<evidence type="ECO:0000313" key="2">
    <source>
        <dbReference type="EnsemblMetazoa" id="PHUM228610-PA"/>
    </source>
</evidence>
<dbReference type="AlphaFoldDB" id="E0VIJ8"/>
<sequence length="285" mass="33235">MIGCKTGEIEIYQADRTSIPVFITKVTEKPIYHIEIMSKKNILLAKTGRNDLEFFSLPYFSGKSWVYNMKHLRPILENFSNEFLCEQNFSIYDSKLAITNKVQEVSVFEVLTVGSKDVKLKCIANYIIDAAIGFISIWTDEVIILFKSGEILRWCLSTENSSLSDRYHEIHYENPVWIFRGIIFCSTFISSQLLGYWHMNRGADYWLLGKPTTDLVRCRDLGTTFDVDTHAENVLCVCLRQRLLACGTKDEEFNREPDLIIKTEERPLKRIYIQFLDNCIKIYTW</sequence>
<dbReference type="EnsemblMetazoa" id="PHUM228610-RA">
    <property type="protein sequence ID" value="PHUM228610-PA"/>
    <property type="gene ID" value="PHUM228610"/>
</dbReference>